<name>A0A485ALW4_RAOPL</name>
<proteinExistence type="predicted"/>
<dbReference type="SUPFAM" id="SSF51735">
    <property type="entry name" value="NAD(P)-binding Rossmann-fold domains"/>
    <property type="match status" value="1"/>
</dbReference>
<accession>A0A485ALW4</accession>
<evidence type="ECO:0000313" key="2">
    <source>
        <dbReference type="Proteomes" id="UP000345637"/>
    </source>
</evidence>
<protein>
    <submittedName>
        <fullName evidence="1">Uncharacterized protein</fullName>
    </submittedName>
</protein>
<dbReference type="AlphaFoldDB" id="A0A485ALW4"/>
<evidence type="ECO:0000313" key="1">
    <source>
        <dbReference type="EMBL" id="VFS61441.1"/>
    </source>
</evidence>
<dbReference type="EMBL" id="CAADJE010000018">
    <property type="protein sequence ID" value="VFS61441.1"/>
    <property type="molecule type" value="Genomic_DNA"/>
</dbReference>
<reference evidence="1 2" key="1">
    <citation type="submission" date="2019-03" db="EMBL/GenBank/DDBJ databases">
        <authorList>
            <consortium name="Pathogen Informatics"/>
        </authorList>
    </citation>
    <scope>NUCLEOTIDE SEQUENCE [LARGE SCALE GENOMIC DNA]</scope>
    <source>
        <strain evidence="1 2">NCTC12998</strain>
    </source>
</reference>
<dbReference type="Proteomes" id="UP000345637">
    <property type="component" value="Unassembled WGS sequence"/>
</dbReference>
<sequence>MRAGDFFGPDAGNNWFSQGWIKPGQRPQIIKNPGKAGTGHQWAWLPDVARTLAALLARRDQLEPFACFICVDTGIRCTAMAAAIQHVAQLTGVKAKVTSFPWWLIFAMSPFNTTLHEMLEMRYLWQQPIRLDNTKLIDFLGHEPHTPLIEAVHQTLIGLGCLNHTPETPS</sequence>
<gene>
    <name evidence="1" type="ORF">NCTC12998_01526</name>
</gene>
<organism evidence="1 2">
    <name type="scientific">Raoultella planticola</name>
    <name type="common">Klebsiella planticola</name>
    <dbReference type="NCBI Taxonomy" id="575"/>
    <lineage>
        <taxon>Bacteria</taxon>
        <taxon>Pseudomonadati</taxon>
        <taxon>Pseudomonadota</taxon>
        <taxon>Gammaproteobacteria</taxon>
        <taxon>Enterobacterales</taxon>
        <taxon>Enterobacteriaceae</taxon>
        <taxon>Klebsiella/Raoultella group</taxon>
        <taxon>Raoultella</taxon>
    </lineage>
</organism>
<dbReference type="InterPro" id="IPR036291">
    <property type="entry name" value="NAD(P)-bd_dom_sf"/>
</dbReference>